<keyword evidence="3" id="KW-1185">Reference proteome</keyword>
<keyword evidence="1" id="KW-0175">Coiled coil</keyword>
<sequence length="330" mass="36509">MTSQNCAKCAEYENAYQVLLRKIHSLSSDKTALDTHRLKTQKLIDDLKQEQENAVHNFTNNLENLLAQTDPSAAQIISTLSDQLKIFYQCSFIPDFEAQYGTKLFARIDSLVDKVDTKESEARLADLATELGDFKSRSVSIRIKLKEQKRQIENLLGKSGKKSNTGSSPYTSVASSNTTIASSSTSGLGENLVVNQEDLYTCPICLTSIESCKISGKKFNSHVKKCDETKICCMFCLKLYDKSEHVLLENHVQKHMIKQYLTRSPTTTISVVKKLSDDKKASESDLAAKTGSSSGNSSFFVNDAALDQTDETGDAVDCSTVMQYLKLADS</sequence>
<dbReference type="AlphaFoldDB" id="A0A3M7Q7T7"/>
<name>A0A3M7Q7T7_BRAPC</name>
<dbReference type="OrthoDB" id="10503230at2759"/>
<evidence type="ECO:0000256" key="1">
    <source>
        <dbReference type="SAM" id="Coils"/>
    </source>
</evidence>
<protein>
    <submittedName>
        <fullName evidence="2">Uncharacterized protein</fullName>
    </submittedName>
</protein>
<accession>A0A3M7Q7T7</accession>
<gene>
    <name evidence="2" type="ORF">BpHYR1_046624</name>
</gene>
<dbReference type="EMBL" id="REGN01007196">
    <property type="protein sequence ID" value="RNA07008.1"/>
    <property type="molecule type" value="Genomic_DNA"/>
</dbReference>
<evidence type="ECO:0000313" key="3">
    <source>
        <dbReference type="Proteomes" id="UP000276133"/>
    </source>
</evidence>
<reference evidence="2 3" key="1">
    <citation type="journal article" date="2018" name="Sci. Rep.">
        <title>Genomic signatures of local adaptation to the degree of environmental predictability in rotifers.</title>
        <authorList>
            <person name="Franch-Gras L."/>
            <person name="Hahn C."/>
            <person name="Garcia-Roger E.M."/>
            <person name="Carmona M.J."/>
            <person name="Serra M."/>
            <person name="Gomez A."/>
        </authorList>
    </citation>
    <scope>NUCLEOTIDE SEQUENCE [LARGE SCALE GENOMIC DNA]</scope>
    <source>
        <strain evidence="2">HYR1</strain>
    </source>
</reference>
<comment type="caution">
    <text evidence="2">The sequence shown here is derived from an EMBL/GenBank/DDBJ whole genome shotgun (WGS) entry which is preliminary data.</text>
</comment>
<organism evidence="2 3">
    <name type="scientific">Brachionus plicatilis</name>
    <name type="common">Marine rotifer</name>
    <name type="synonym">Brachionus muelleri</name>
    <dbReference type="NCBI Taxonomy" id="10195"/>
    <lineage>
        <taxon>Eukaryota</taxon>
        <taxon>Metazoa</taxon>
        <taxon>Spiralia</taxon>
        <taxon>Gnathifera</taxon>
        <taxon>Rotifera</taxon>
        <taxon>Eurotatoria</taxon>
        <taxon>Monogononta</taxon>
        <taxon>Pseudotrocha</taxon>
        <taxon>Ploima</taxon>
        <taxon>Brachionidae</taxon>
        <taxon>Brachionus</taxon>
    </lineage>
</organism>
<dbReference type="Proteomes" id="UP000276133">
    <property type="component" value="Unassembled WGS sequence"/>
</dbReference>
<proteinExistence type="predicted"/>
<evidence type="ECO:0000313" key="2">
    <source>
        <dbReference type="EMBL" id="RNA07008.1"/>
    </source>
</evidence>
<feature type="coiled-coil region" evidence="1">
    <location>
        <begin position="33"/>
        <end position="68"/>
    </location>
</feature>